<dbReference type="PANTHER" id="PTHR33772">
    <property type="entry name" value="THYMUS, BRAIN AND TESTES-ASSOCIATED"/>
    <property type="match status" value="1"/>
</dbReference>
<dbReference type="Proteomes" id="UP001652624">
    <property type="component" value="Chromosome 2"/>
</dbReference>
<organism evidence="2 3">
    <name type="scientific">Erinaceus europaeus</name>
    <name type="common">Western European hedgehog</name>
    <dbReference type="NCBI Taxonomy" id="9365"/>
    <lineage>
        <taxon>Eukaryota</taxon>
        <taxon>Metazoa</taxon>
        <taxon>Chordata</taxon>
        <taxon>Craniata</taxon>
        <taxon>Vertebrata</taxon>
        <taxon>Euteleostomi</taxon>
        <taxon>Mammalia</taxon>
        <taxon>Eutheria</taxon>
        <taxon>Laurasiatheria</taxon>
        <taxon>Eulipotyphla</taxon>
        <taxon>Erinaceidae</taxon>
        <taxon>Erinaceinae</taxon>
        <taxon>Erinaceus</taxon>
    </lineage>
</organism>
<name>A0ABM3VVM6_ERIEU</name>
<feature type="compositionally biased region" description="Low complexity" evidence="1">
    <location>
        <begin position="346"/>
        <end position="358"/>
    </location>
</feature>
<feature type="region of interest" description="Disordered" evidence="1">
    <location>
        <begin position="447"/>
        <end position="488"/>
    </location>
</feature>
<feature type="compositionally biased region" description="Low complexity" evidence="1">
    <location>
        <begin position="71"/>
        <end position="80"/>
    </location>
</feature>
<gene>
    <name evidence="3" type="primary">C2H4orf17</name>
</gene>
<feature type="region of interest" description="Disordered" evidence="1">
    <location>
        <begin position="246"/>
        <end position="277"/>
    </location>
</feature>
<feature type="compositionally biased region" description="Polar residues" evidence="1">
    <location>
        <begin position="173"/>
        <end position="183"/>
    </location>
</feature>
<sequence length="488" mass="51685">MAAPQHLQPCALAAMRQQERRGCCFLVRHTPHPRRVCHIKGLNNIPICAVNDEDLSGAVYDLGQNQDQTEPRTSAKSSRPSPAPPTDPPRGVSPAPRQPSPLVPSNTPRSISPATHQPSPLVPSNTPRGVSPAPCQPSPLVPSNTPRGVSPAPRQPSPVTPAGPPRAIVPASRQPSPATSTRPSRGISPAPHQPSPMALNSPPRTTTLTESMTVALQPHSGPSGKAKRCFRTSSENPLVIRKEEVQAWAPPSPTKSSSSDRLSSRVDSRDSVDGRDSTVQIPNYLDQEIKILAKLCDTLNTDSLADVLQWLHHANPKEKEWLSALIHAELTQINLLMCRHCRRGSMGPMDPGPGSRRPTPGKPLTPPTAMASRAHQGRTPSRGAGEERPTGLSSVDALGSGSPEHWVPTALHAAARTSPVPAPSLSEAEAQAPLFIRRSKTRVPLAERFSPTSPGTPGSISWMAASAGATPEGHSLGTPKALSAGAHR</sequence>
<feature type="region of interest" description="Disordered" evidence="1">
    <location>
        <begin position="64"/>
        <end position="205"/>
    </location>
</feature>
<feature type="region of interest" description="Disordered" evidence="1">
    <location>
        <begin position="346"/>
        <end position="405"/>
    </location>
</feature>
<feature type="compositionally biased region" description="Polar residues" evidence="1">
    <location>
        <begin position="103"/>
        <end position="128"/>
    </location>
</feature>
<reference evidence="3" key="2">
    <citation type="submission" date="2025-08" db="UniProtKB">
        <authorList>
            <consortium name="RefSeq"/>
        </authorList>
    </citation>
    <scope>IDENTIFICATION</scope>
</reference>
<evidence type="ECO:0000256" key="1">
    <source>
        <dbReference type="SAM" id="MobiDB-lite"/>
    </source>
</evidence>
<protein>
    <submittedName>
        <fullName evidence="3">Uncharacterized protein C4orf17 homolog</fullName>
    </submittedName>
</protein>
<evidence type="ECO:0000313" key="3">
    <source>
        <dbReference type="RefSeq" id="XP_060028383.1"/>
    </source>
</evidence>
<dbReference type="RefSeq" id="XP_060028383.1">
    <property type="nucleotide sequence ID" value="XM_060172400.1"/>
</dbReference>
<dbReference type="InterPro" id="IPR037394">
    <property type="entry name" value="TBATA-like"/>
</dbReference>
<feature type="region of interest" description="Disordered" evidence="1">
    <location>
        <begin position="216"/>
        <end position="235"/>
    </location>
</feature>
<feature type="compositionally biased region" description="Basic and acidic residues" evidence="1">
    <location>
        <begin position="262"/>
        <end position="276"/>
    </location>
</feature>
<proteinExistence type="predicted"/>
<accession>A0ABM3VVM6</accession>
<keyword evidence="2" id="KW-1185">Reference proteome</keyword>
<dbReference type="GeneID" id="103125153"/>
<dbReference type="PANTHER" id="PTHR33772:SF2">
    <property type="entry name" value="RIKEN CDNA 4930579F01 GENE"/>
    <property type="match status" value="1"/>
</dbReference>
<feature type="compositionally biased region" description="Low complexity" evidence="1">
    <location>
        <begin position="450"/>
        <end position="459"/>
    </location>
</feature>
<reference evidence="2" key="1">
    <citation type="submission" date="2025-05" db="UniProtKB">
        <authorList>
            <consortium name="RefSeq"/>
        </authorList>
    </citation>
    <scope>NUCLEOTIDE SEQUENCE [LARGE SCALE GENOMIC DNA]</scope>
</reference>
<dbReference type="Pfam" id="PF15256">
    <property type="entry name" value="SPATIAL"/>
    <property type="match status" value="2"/>
</dbReference>
<feature type="compositionally biased region" description="Pro residues" evidence="1">
    <location>
        <begin position="153"/>
        <end position="164"/>
    </location>
</feature>
<evidence type="ECO:0000313" key="2">
    <source>
        <dbReference type="Proteomes" id="UP001652624"/>
    </source>
</evidence>